<dbReference type="GO" id="GO:0032259">
    <property type="term" value="P:methylation"/>
    <property type="evidence" value="ECO:0007669"/>
    <property type="project" value="UniProtKB-KW"/>
</dbReference>
<evidence type="ECO:0000256" key="1">
    <source>
        <dbReference type="ARBA" id="ARBA00022603"/>
    </source>
</evidence>
<gene>
    <name evidence="6" type="ORF">SAMN06265338_101897</name>
</gene>
<evidence type="ECO:0000256" key="4">
    <source>
        <dbReference type="SAM" id="Phobius"/>
    </source>
</evidence>
<name>A0A212QMX4_RHOAC</name>
<dbReference type="InterPro" id="IPR013216">
    <property type="entry name" value="Methyltransf_11"/>
</dbReference>
<dbReference type="EMBL" id="FYDG01000001">
    <property type="protein sequence ID" value="SNB60719.1"/>
    <property type="molecule type" value="Genomic_DNA"/>
</dbReference>
<feature type="domain" description="Polyketide synthase-like methyltransferase" evidence="5">
    <location>
        <begin position="103"/>
        <end position="373"/>
    </location>
</feature>
<keyword evidence="4" id="KW-1133">Transmembrane helix</keyword>
<evidence type="ECO:0000259" key="5">
    <source>
        <dbReference type="SMART" id="SM00828"/>
    </source>
</evidence>
<dbReference type="PANTHER" id="PTHR44068">
    <property type="entry name" value="ZGC:194242"/>
    <property type="match status" value="1"/>
</dbReference>
<dbReference type="PANTHER" id="PTHR44068:SF11">
    <property type="entry name" value="GERANYL DIPHOSPHATE 2-C-METHYLTRANSFERASE"/>
    <property type="match status" value="1"/>
</dbReference>
<protein>
    <submittedName>
        <fullName evidence="6">Ubiquinone/menaquinone biosynthesis C-methylase UbiE</fullName>
    </submittedName>
</protein>
<dbReference type="SUPFAM" id="SSF53335">
    <property type="entry name" value="S-adenosyl-L-methionine-dependent methyltransferases"/>
    <property type="match status" value="1"/>
</dbReference>
<feature type="transmembrane region" description="Helical" evidence="4">
    <location>
        <begin position="41"/>
        <end position="59"/>
    </location>
</feature>
<dbReference type="Pfam" id="PF08241">
    <property type="entry name" value="Methyltransf_11"/>
    <property type="match status" value="1"/>
</dbReference>
<organism evidence="6 7">
    <name type="scientific">Rhodoblastus acidophilus</name>
    <name type="common">Rhodopseudomonas acidophila</name>
    <dbReference type="NCBI Taxonomy" id="1074"/>
    <lineage>
        <taxon>Bacteria</taxon>
        <taxon>Pseudomonadati</taxon>
        <taxon>Pseudomonadota</taxon>
        <taxon>Alphaproteobacteria</taxon>
        <taxon>Hyphomicrobiales</taxon>
        <taxon>Rhodoblastaceae</taxon>
        <taxon>Rhodoblastus</taxon>
    </lineage>
</organism>
<keyword evidence="3" id="KW-0949">S-adenosyl-L-methionine</keyword>
<evidence type="ECO:0000313" key="7">
    <source>
        <dbReference type="Proteomes" id="UP000198418"/>
    </source>
</evidence>
<proteinExistence type="predicted"/>
<accession>A0A212QMX4</accession>
<dbReference type="RefSeq" id="WP_206605454.1">
    <property type="nucleotide sequence ID" value="NZ_FYDG01000001.1"/>
</dbReference>
<dbReference type="InterPro" id="IPR050447">
    <property type="entry name" value="Erg6_SMT_methyltransf"/>
</dbReference>
<dbReference type="InterPro" id="IPR020803">
    <property type="entry name" value="MeTfrase_dom"/>
</dbReference>
<reference evidence="7" key="1">
    <citation type="submission" date="2017-06" db="EMBL/GenBank/DDBJ databases">
        <authorList>
            <person name="Varghese N."/>
            <person name="Submissions S."/>
        </authorList>
    </citation>
    <scope>NUCLEOTIDE SEQUENCE [LARGE SCALE GENOMIC DNA]</scope>
    <source>
        <strain evidence="7">DSM 137</strain>
    </source>
</reference>
<keyword evidence="1 6" id="KW-0489">Methyltransferase</keyword>
<dbReference type="SMART" id="SM00828">
    <property type="entry name" value="PKS_MT"/>
    <property type="match status" value="1"/>
</dbReference>
<dbReference type="GO" id="GO:0008757">
    <property type="term" value="F:S-adenosylmethionine-dependent methyltransferase activity"/>
    <property type="evidence" value="ECO:0007669"/>
    <property type="project" value="InterPro"/>
</dbReference>
<dbReference type="Gene3D" id="3.40.50.150">
    <property type="entry name" value="Vaccinia Virus protein VP39"/>
    <property type="match status" value="1"/>
</dbReference>
<dbReference type="AlphaFoldDB" id="A0A212QMX4"/>
<keyword evidence="4" id="KW-0472">Membrane</keyword>
<dbReference type="Proteomes" id="UP000198418">
    <property type="component" value="Unassembled WGS sequence"/>
</dbReference>
<keyword evidence="2" id="KW-0808">Transferase</keyword>
<dbReference type="InterPro" id="IPR029063">
    <property type="entry name" value="SAM-dependent_MTases_sf"/>
</dbReference>
<dbReference type="CDD" id="cd02440">
    <property type="entry name" value="AdoMet_MTases"/>
    <property type="match status" value="1"/>
</dbReference>
<keyword evidence="4" id="KW-0812">Transmembrane</keyword>
<sequence>MIDFLASAHAIDLVLALIAVEAVVLYRLARTGRCPLRPRETLLILAPGAFLLLAARAVIAGLPGLLVPALFLAALIAHLTDLRRQWTNRQRVAASGDHAETGLPALSPRLLYRLASTHSFSERGMYLNLGYWAEARTIDEACEAMVELVGKTAGIGSADDVVDVGFGFGEQDIYWTRRFAPRGIVGVNITPEQVQAARERVRAEGLEDRIDLREGSATATGLPDACCDVVTAVECAFHFDTREQFFAEAARVLRPGGRIVLADSIPMRAEPDPWRNPLRAALFSIARAALAVPRANVYPRDVYAAKLAAAGFEDVRVESIRDHVFPGWSRALAEDAGLRRRLGPAGWLLRNFPDAGMKDEFDYVLAFARRRTT</sequence>
<keyword evidence="6" id="KW-0830">Ubiquinone</keyword>
<evidence type="ECO:0000256" key="3">
    <source>
        <dbReference type="ARBA" id="ARBA00022691"/>
    </source>
</evidence>
<keyword evidence="7" id="KW-1185">Reference proteome</keyword>
<evidence type="ECO:0000256" key="2">
    <source>
        <dbReference type="ARBA" id="ARBA00022679"/>
    </source>
</evidence>
<evidence type="ECO:0000313" key="6">
    <source>
        <dbReference type="EMBL" id="SNB60719.1"/>
    </source>
</evidence>
<feature type="transmembrane region" description="Helical" evidence="4">
    <location>
        <begin position="6"/>
        <end position="29"/>
    </location>
</feature>